<sequence length="286" mass="31935">MKIKLLLTILLSLATTLTQAELLMPWKRIPLTIDLNVNEERIIFVDKNVAVGIPAEIENKLRVQSTGGTVYLKSNDVFELSRLQLRDIESGEIILIDLRSRANKGRLEPVRILFNEDVATNNKHLPQTAVSDEETMTSLTSQLPIPAALTRYAAQSLYAPLRTIEPLPGVRRVALKLPKSLPTLLPNLYVHSTPLESWGLGEYVVTAVRIKNLSKNPVDLDPRYLQGYFYAATFQHAFLGETGSPEDTTVVYLVTEGNPSNAFIPQVHFVPSNKKIVTVKKKALKK</sequence>
<dbReference type="EMBL" id="PQVI01000003">
    <property type="protein sequence ID" value="POY43185.1"/>
    <property type="molecule type" value="Genomic_DNA"/>
</dbReference>
<dbReference type="RefSeq" id="WP_103854641.1">
    <property type="nucleotide sequence ID" value="NZ_CBCSDH010000005.1"/>
</dbReference>
<feature type="chain" id="PRO_5045461981" evidence="1">
    <location>
        <begin position="21"/>
        <end position="286"/>
    </location>
</feature>
<name>A0ABX4ZW96_9PAST</name>
<comment type="caution">
    <text evidence="2">The sequence shown here is derived from an EMBL/GenBank/DDBJ whole genome shotgun (WGS) entry which is preliminary data.</text>
</comment>
<gene>
    <name evidence="2" type="ORF">C3Z13_00450</name>
</gene>
<evidence type="ECO:0000256" key="1">
    <source>
        <dbReference type="SAM" id="SignalP"/>
    </source>
</evidence>
<proteinExistence type="predicted"/>
<dbReference type="Pfam" id="PF11920">
    <property type="entry name" value="DUF3438"/>
    <property type="match status" value="1"/>
</dbReference>
<accession>A0ABX4ZW96</accession>
<evidence type="ECO:0000313" key="3">
    <source>
        <dbReference type="Proteomes" id="UP000237229"/>
    </source>
</evidence>
<keyword evidence="3" id="KW-1185">Reference proteome</keyword>
<reference evidence="2 3" key="1">
    <citation type="submission" date="2018-02" db="EMBL/GenBank/DDBJ databases">
        <title>Classification genera of Pasteurellaceae by whole genome sequence comparison.</title>
        <authorList>
            <person name="Christensen H."/>
        </authorList>
    </citation>
    <scope>NUCLEOTIDE SEQUENCE [LARGE SCALE GENOMIC DNA]</scope>
    <source>
        <strain evidence="2 3">20186H4H1</strain>
    </source>
</reference>
<organism evidence="2 3">
    <name type="scientific">Avibacterium endocarditidis</name>
    <dbReference type="NCBI Taxonomy" id="380674"/>
    <lineage>
        <taxon>Bacteria</taxon>
        <taxon>Pseudomonadati</taxon>
        <taxon>Pseudomonadota</taxon>
        <taxon>Gammaproteobacteria</taxon>
        <taxon>Pasteurellales</taxon>
        <taxon>Pasteurellaceae</taxon>
        <taxon>Avibacterium</taxon>
    </lineage>
</organism>
<evidence type="ECO:0000313" key="2">
    <source>
        <dbReference type="EMBL" id="POY43185.1"/>
    </source>
</evidence>
<keyword evidence="1" id="KW-0732">Signal</keyword>
<dbReference type="InterPro" id="IPR021844">
    <property type="entry name" value="Integr_conj_element_PFL4704"/>
</dbReference>
<dbReference type="NCBIfam" id="TIGR03749">
    <property type="entry name" value="conj_TIGR03749"/>
    <property type="match status" value="1"/>
</dbReference>
<feature type="signal peptide" evidence="1">
    <location>
        <begin position="1"/>
        <end position="20"/>
    </location>
</feature>
<protein>
    <submittedName>
        <fullName evidence="2">TIGR03749 family integrating conjugative element protein</fullName>
    </submittedName>
</protein>
<dbReference type="Proteomes" id="UP000237229">
    <property type="component" value="Unassembled WGS sequence"/>
</dbReference>